<dbReference type="CDD" id="cd00637">
    <property type="entry name" value="7tm_classA_rhodopsin-like"/>
    <property type="match status" value="1"/>
</dbReference>
<dbReference type="SUPFAM" id="SSF81321">
    <property type="entry name" value="Family A G protein-coupled receptor-like"/>
    <property type="match status" value="1"/>
</dbReference>
<dbReference type="Proteomes" id="UP001176961">
    <property type="component" value="Unassembled WGS sequence"/>
</dbReference>
<organism evidence="3 4">
    <name type="scientific">Cylicocyclus nassatus</name>
    <name type="common">Nematode worm</name>
    <dbReference type="NCBI Taxonomy" id="53992"/>
    <lineage>
        <taxon>Eukaryota</taxon>
        <taxon>Metazoa</taxon>
        <taxon>Ecdysozoa</taxon>
        <taxon>Nematoda</taxon>
        <taxon>Chromadorea</taxon>
        <taxon>Rhabditida</taxon>
        <taxon>Rhabditina</taxon>
        <taxon>Rhabditomorpha</taxon>
        <taxon>Strongyloidea</taxon>
        <taxon>Strongylidae</taxon>
        <taxon>Cylicocyclus</taxon>
    </lineage>
</organism>
<dbReference type="Pfam" id="PF10328">
    <property type="entry name" value="7TM_GPCR_Srx"/>
    <property type="match status" value="1"/>
</dbReference>
<dbReference type="EMBL" id="CATQJL010000305">
    <property type="protein sequence ID" value="CAJ0603816.1"/>
    <property type="molecule type" value="Genomic_DNA"/>
</dbReference>
<comment type="caution">
    <text evidence="3">The sequence shown here is derived from an EMBL/GenBank/DDBJ whole genome shotgun (WGS) entry which is preliminary data.</text>
</comment>
<dbReference type="AlphaFoldDB" id="A0AA36M9Q0"/>
<dbReference type="PANTHER" id="PTHR22718:SF34">
    <property type="entry name" value="G-PROTEIN COUPLED RECEPTORS FAMILY 1 PROFILE DOMAIN-CONTAINING PROTEIN"/>
    <property type="match status" value="1"/>
</dbReference>
<dbReference type="PANTHER" id="PTHR22718">
    <property type="entry name" value="SERPENTINE RECEPTOR, CLASS X"/>
    <property type="match status" value="1"/>
</dbReference>
<evidence type="ECO:0000256" key="1">
    <source>
        <dbReference type="SAM" id="Phobius"/>
    </source>
</evidence>
<evidence type="ECO:0000259" key="2">
    <source>
        <dbReference type="Pfam" id="PF10328"/>
    </source>
</evidence>
<dbReference type="InterPro" id="IPR019430">
    <property type="entry name" value="7TM_GPCR_serpentine_rcpt_Srx"/>
</dbReference>
<gene>
    <name evidence="3" type="ORF">CYNAS_LOCUS15799</name>
</gene>
<feature type="transmembrane region" description="Helical" evidence="1">
    <location>
        <begin position="26"/>
        <end position="50"/>
    </location>
</feature>
<reference evidence="3" key="1">
    <citation type="submission" date="2023-07" db="EMBL/GenBank/DDBJ databases">
        <authorList>
            <consortium name="CYATHOMIX"/>
        </authorList>
    </citation>
    <scope>NUCLEOTIDE SEQUENCE</scope>
    <source>
        <strain evidence="3">N/A</strain>
    </source>
</reference>
<protein>
    <recommendedName>
        <fullName evidence="2">7TM GPCR serpentine receptor class x (Srx) domain-containing protein</fullName>
    </recommendedName>
</protein>
<keyword evidence="1" id="KW-0472">Membrane</keyword>
<accession>A0AA36M9Q0</accession>
<proteinExistence type="predicted"/>
<keyword evidence="1" id="KW-0812">Transmembrane</keyword>
<feature type="transmembrane region" description="Helical" evidence="1">
    <location>
        <begin position="71"/>
        <end position="98"/>
    </location>
</feature>
<evidence type="ECO:0000313" key="3">
    <source>
        <dbReference type="EMBL" id="CAJ0603816.1"/>
    </source>
</evidence>
<sequence>MSLHNMCFMIPATLLHDTYSKGDSSYSIIMTALSGCIWYIEVVHIGLMAINRFLSTHYPMHYALLFSSENTLFLLFLCYVVGIAVSIPMLTPCCYILWDSYNYTSIPENPQTWYMSLDLCLNIVVLTITIISYTAVLRKVYTIRRSSERFLSSRRSNFQTGKEVRLLAQVISFKSS</sequence>
<keyword evidence="4" id="KW-1185">Reference proteome</keyword>
<feature type="transmembrane region" description="Helical" evidence="1">
    <location>
        <begin position="113"/>
        <end position="136"/>
    </location>
</feature>
<keyword evidence="1" id="KW-1133">Transmembrane helix</keyword>
<dbReference type="Gene3D" id="1.20.1070.10">
    <property type="entry name" value="Rhodopsin 7-helix transmembrane proteins"/>
    <property type="match status" value="1"/>
</dbReference>
<name>A0AA36M9Q0_CYLNA</name>
<evidence type="ECO:0000313" key="4">
    <source>
        <dbReference type="Proteomes" id="UP001176961"/>
    </source>
</evidence>
<feature type="domain" description="7TM GPCR serpentine receptor class x (Srx)" evidence="2">
    <location>
        <begin position="5"/>
        <end position="170"/>
    </location>
</feature>